<dbReference type="Gene3D" id="1.10.760.20">
    <property type="entry name" value="Protein of unknown function DUF3243"/>
    <property type="match status" value="1"/>
</dbReference>
<dbReference type="InterPro" id="IPR021637">
    <property type="entry name" value="DUF3243"/>
</dbReference>
<protein>
    <submittedName>
        <fullName evidence="1">DUF3243 family protein</fullName>
    </submittedName>
</protein>
<keyword evidence="2" id="KW-1185">Reference proteome</keyword>
<dbReference type="AlphaFoldDB" id="A0A6I6EQ12"/>
<dbReference type="Pfam" id="PF11588">
    <property type="entry name" value="DUF3243"/>
    <property type="match status" value="1"/>
</dbReference>
<dbReference type="EMBL" id="CP046522">
    <property type="protein sequence ID" value="QGU94503.1"/>
    <property type="molecule type" value="Genomic_DNA"/>
</dbReference>
<dbReference type="InterPro" id="IPR024702">
    <property type="entry name" value="Uncharacterised_YmfJ"/>
</dbReference>
<name>A0A6I6EQ12_9CLOT</name>
<dbReference type="Proteomes" id="UP000422764">
    <property type="component" value="Chromosome"/>
</dbReference>
<evidence type="ECO:0000313" key="2">
    <source>
        <dbReference type="Proteomes" id="UP000422764"/>
    </source>
</evidence>
<organism evidence="1 2">
    <name type="scientific">Clostridium bovifaecis</name>
    <dbReference type="NCBI Taxonomy" id="2184719"/>
    <lineage>
        <taxon>Bacteria</taxon>
        <taxon>Bacillati</taxon>
        <taxon>Bacillota</taxon>
        <taxon>Clostridia</taxon>
        <taxon>Eubacteriales</taxon>
        <taxon>Clostridiaceae</taxon>
        <taxon>Clostridium</taxon>
    </lineage>
</organism>
<accession>A0A6I6EQ12</accession>
<proteinExistence type="predicted"/>
<sequence>MYIMDNWYDWKKTLGKAVDLGETIGMSDKTITSIAEKVGTYLSNNVNPHNDEERLLKEMWDAANEDERQVLAKLVVKIADK</sequence>
<dbReference type="PIRSF" id="PIRSF004764">
    <property type="entry name" value="YmfJ"/>
    <property type="match status" value="1"/>
</dbReference>
<reference evidence="1 2" key="1">
    <citation type="submission" date="2019-12" db="EMBL/GenBank/DDBJ databases">
        <title>Genome sequenceing of Clostridium bovifaecis.</title>
        <authorList>
            <person name="Yao Y."/>
        </authorList>
    </citation>
    <scope>NUCLEOTIDE SEQUENCE [LARGE SCALE GENOMIC DNA]</scope>
    <source>
        <strain evidence="1 2">BXX</strain>
    </source>
</reference>
<evidence type="ECO:0000313" key="1">
    <source>
        <dbReference type="EMBL" id="QGU94503.1"/>
    </source>
</evidence>
<gene>
    <name evidence="1" type="ORF">GOM49_04765</name>
</gene>
<dbReference type="InterPro" id="IPR038292">
    <property type="entry name" value="YmfJ/YflH_sf"/>
</dbReference>